<sequence>MSEARRSAPAALRNRGPILEVLREQLGDSGLLLEVASGTGEHALHIAAALRGWTIQPSDPGPEARASIDAWAGEAGLPNLRPALELDAAAPDWPIAAADAVLCINMIHIAPWRAALGLLAGAARILPAGAPLVLYGPFREPGVPLAESNAAFDRSLRERDPEWGLRDLGTVTEAAVAAGFVAGPVVPMPANNLTVVFRRGG</sequence>
<dbReference type="Pfam" id="PF06080">
    <property type="entry name" value="DUF938"/>
    <property type="match status" value="1"/>
</dbReference>
<dbReference type="InterPro" id="IPR029063">
    <property type="entry name" value="SAM-dependent_MTases_sf"/>
</dbReference>
<dbReference type="PANTHER" id="PTHR20974">
    <property type="entry name" value="UPF0585 PROTEIN CG18661"/>
    <property type="match status" value="1"/>
</dbReference>
<dbReference type="AlphaFoldDB" id="A0A845BM43"/>
<dbReference type="InterPro" id="IPR010342">
    <property type="entry name" value="DUF938"/>
</dbReference>
<evidence type="ECO:0000313" key="2">
    <source>
        <dbReference type="Proteomes" id="UP000460715"/>
    </source>
</evidence>
<dbReference type="OrthoDB" id="5525831at2"/>
<dbReference type="PANTHER" id="PTHR20974:SF0">
    <property type="entry name" value="UPF0585 PROTEIN CG18661"/>
    <property type="match status" value="1"/>
</dbReference>
<reference evidence="1 2" key="1">
    <citation type="submission" date="2019-03" db="EMBL/GenBank/DDBJ databases">
        <title>Roseomonas sp. a novel Roseomonas species isolated from Sea whip Gorgonian.</title>
        <authorList>
            <person name="Li F."/>
            <person name="Pan X."/>
            <person name="Huang S."/>
            <person name="Li Z."/>
            <person name="Meng B."/>
        </authorList>
    </citation>
    <scope>NUCLEOTIDE SEQUENCE [LARGE SCALE GENOMIC DNA]</scope>
    <source>
        <strain evidence="1 2">M0104</strain>
    </source>
</reference>
<keyword evidence="2" id="KW-1185">Reference proteome</keyword>
<dbReference type="RefSeq" id="WP_160937695.1">
    <property type="nucleotide sequence ID" value="NZ_SNVJ01000012.1"/>
</dbReference>
<dbReference type="Gene3D" id="3.40.50.150">
    <property type="entry name" value="Vaccinia Virus protein VP39"/>
    <property type="match status" value="1"/>
</dbReference>
<organism evidence="1 2">
    <name type="scientific">Teichococcus coralli</name>
    <dbReference type="NCBI Taxonomy" id="2545983"/>
    <lineage>
        <taxon>Bacteria</taxon>
        <taxon>Pseudomonadati</taxon>
        <taxon>Pseudomonadota</taxon>
        <taxon>Alphaproteobacteria</taxon>
        <taxon>Acetobacterales</taxon>
        <taxon>Roseomonadaceae</taxon>
        <taxon>Roseomonas</taxon>
    </lineage>
</organism>
<name>A0A845BM43_9PROT</name>
<proteinExistence type="predicted"/>
<dbReference type="SUPFAM" id="SSF53335">
    <property type="entry name" value="S-adenosyl-L-methionine-dependent methyltransferases"/>
    <property type="match status" value="1"/>
</dbReference>
<dbReference type="EMBL" id="SNVJ01000012">
    <property type="protein sequence ID" value="MXP64479.1"/>
    <property type="molecule type" value="Genomic_DNA"/>
</dbReference>
<dbReference type="Proteomes" id="UP000460715">
    <property type="component" value="Unassembled WGS sequence"/>
</dbReference>
<protein>
    <submittedName>
        <fullName evidence="1">DUF938 domain-containing protein</fullName>
    </submittedName>
</protein>
<evidence type="ECO:0000313" key="1">
    <source>
        <dbReference type="EMBL" id="MXP64479.1"/>
    </source>
</evidence>
<comment type="caution">
    <text evidence="1">The sequence shown here is derived from an EMBL/GenBank/DDBJ whole genome shotgun (WGS) entry which is preliminary data.</text>
</comment>
<accession>A0A845BM43</accession>
<gene>
    <name evidence="1" type="ORF">E0493_14100</name>
</gene>